<dbReference type="PANTHER" id="PTHR30154">
    <property type="entry name" value="LEUCINE-RESPONSIVE REGULATORY PROTEIN"/>
    <property type="match status" value="1"/>
</dbReference>
<dbReference type="SUPFAM" id="SSF54909">
    <property type="entry name" value="Dimeric alpha+beta barrel"/>
    <property type="match status" value="1"/>
</dbReference>
<dbReference type="InterPro" id="IPR019888">
    <property type="entry name" value="Tscrpt_reg_AsnC-like"/>
</dbReference>
<dbReference type="InterPro" id="IPR011008">
    <property type="entry name" value="Dimeric_a/b-barrel"/>
</dbReference>
<name>A0A1H6TW65_9GAMM</name>
<dbReference type="Proteomes" id="UP000242999">
    <property type="component" value="Unassembled WGS sequence"/>
</dbReference>
<organism evidence="5 6">
    <name type="scientific">Allopseudospirillum japonicum</name>
    <dbReference type="NCBI Taxonomy" id="64971"/>
    <lineage>
        <taxon>Bacteria</taxon>
        <taxon>Pseudomonadati</taxon>
        <taxon>Pseudomonadota</taxon>
        <taxon>Gammaproteobacteria</taxon>
        <taxon>Oceanospirillales</taxon>
        <taxon>Oceanospirillaceae</taxon>
        <taxon>Allopseudospirillum</taxon>
    </lineage>
</organism>
<dbReference type="Gene3D" id="3.30.70.920">
    <property type="match status" value="1"/>
</dbReference>
<dbReference type="Pfam" id="PF01037">
    <property type="entry name" value="AsnC_trans_reg"/>
    <property type="match status" value="1"/>
</dbReference>
<proteinExistence type="predicted"/>
<dbReference type="SUPFAM" id="SSF46785">
    <property type="entry name" value="Winged helix' DNA-binding domain"/>
    <property type="match status" value="1"/>
</dbReference>
<feature type="domain" description="HTH asnC-type" evidence="4">
    <location>
        <begin position="7"/>
        <end position="68"/>
    </location>
</feature>
<dbReference type="InterPro" id="IPR019887">
    <property type="entry name" value="Tscrpt_reg_AsnC/Lrp_C"/>
</dbReference>
<dbReference type="InterPro" id="IPR036388">
    <property type="entry name" value="WH-like_DNA-bd_sf"/>
</dbReference>
<dbReference type="PANTHER" id="PTHR30154:SF34">
    <property type="entry name" value="TRANSCRIPTIONAL REGULATOR AZLB"/>
    <property type="match status" value="1"/>
</dbReference>
<reference evidence="6" key="1">
    <citation type="submission" date="2016-10" db="EMBL/GenBank/DDBJ databases">
        <authorList>
            <person name="Varghese N."/>
            <person name="Submissions S."/>
        </authorList>
    </citation>
    <scope>NUCLEOTIDE SEQUENCE [LARGE SCALE GENOMIC DNA]</scope>
    <source>
        <strain evidence="6">DSM 7165</strain>
    </source>
</reference>
<dbReference type="GO" id="GO:0005829">
    <property type="term" value="C:cytosol"/>
    <property type="evidence" value="ECO:0007669"/>
    <property type="project" value="TreeGrafter"/>
</dbReference>
<dbReference type="SMART" id="SM00344">
    <property type="entry name" value="HTH_ASNC"/>
    <property type="match status" value="1"/>
</dbReference>
<evidence type="ECO:0000313" key="5">
    <source>
        <dbReference type="EMBL" id="SEI83456.1"/>
    </source>
</evidence>
<dbReference type="STRING" id="64971.SAMN05421831_11218"/>
<evidence type="ECO:0000256" key="1">
    <source>
        <dbReference type="ARBA" id="ARBA00023015"/>
    </source>
</evidence>
<dbReference type="InterPro" id="IPR000485">
    <property type="entry name" value="AsnC-type_HTH_dom"/>
</dbReference>
<dbReference type="EMBL" id="FNYH01000012">
    <property type="protein sequence ID" value="SEI83456.1"/>
    <property type="molecule type" value="Genomic_DNA"/>
</dbReference>
<keyword evidence="6" id="KW-1185">Reference proteome</keyword>
<dbReference type="RefSeq" id="WP_093311501.1">
    <property type="nucleotide sequence ID" value="NZ_FNYH01000012.1"/>
</dbReference>
<keyword evidence="3" id="KW-0804">Transcription</keyword>
<evidence type="ECO:0000259" key="4">
    <source>
        <dbReference type="PROSITE" id="PS50956"/>
    </source>
</evidence>
<dbReference type="Gene3D" id="1.10.10.10">
    <property type="entry name" value="Winged helix-like DNA-binding domain superfamily/Winged helix DNA-binding domain"/>
    <property type="match status" value="1"/>
</dbReference>
<dbReference type="AlphaFoldDB" id="A0A1H6TW65"/>
<dbReference type="PRINTS" id="PR00033">
    <property type="entry name" value="HTHASNC"/>
</dbReference>
<dbReference type="Pfam" id="PF13412">
    <property type="entry name" value="HTH_24"/>
    <property type="match status" value="1"/>
</dbReference>
<dbReference type="GO" id="GO:0043200">
    <property type="term" value="P:response to amino acid"/>
    <property type="evidence" value="ECO:0007669"/>
    <property type="project" value="TreeGrafter"/>
</dbReference>
<protein>
    <submittedName>
        <fullName evidence="5">DNA-binding transcriptional regulator, Lrp family</fullName>
    </submittedName>
</protein>
<dbReference type="GO" id="GO:0043565">
    <property type="term" value="F:sequence-specific DNA binding"/>
    <property type="evidence" value="ECO:0007669"/>
    <property type="project" value="InterPro"/>
</dbReference>
<keyword evidence="1" id="KW-0805">Transcription regulation</keyword>
<dbReference type="PROSITE" id="PS50956">
    <property type="entry name" value="HTH_ASNC_2"/>
    <property type="match status" value="1"/>
</dbReference>
<evidence type="ECO:0000313" key="6">
    <source>
        <dbReference type="Proteomes" id="UP000242999"/>
    </source>
</evidence>
<keyword evidence="2 5" id="KW-0238">DNA-binding</keyword>
<evidence type="ECO:0000256" key="2">
    <source>
        <dbReference type="ARBA" id="ARBA00023125"/>
    </source>
</evidence>
<accession>A0A1H6TW65</accession>
<sequence>MKEICDLDAVDLQLLQILQQEGRLSNAKLAERLALSEAPCWRRLRRLEQENIIQGYRANLNREKLGFGVVVFAQIRLGEHASEAPIIFENQVRDIPQILACYNVSGECDYMLLVVAENLEAYGNFVRDQLRTLAGVVSIQSNLALQEIKATYQLPI</sequence>
<gene>
    <name evidence="5" type="ORF">SAMN05421831_11218</name>
</gene>
<dbReference type="InterPro" id="IPR036390">
    <property type="entry name" value="WH_DNA-bd_sf"/>
</dbReference>
<dbReference type="OrthoDB" id="8590699at2"/>
<evidence type="ECO:0000256" key="3">
    <source>
        <dbReference type="ARBA" id="ARBA00023163"/>
    </source>
</evidence>